<dbReference type="Proteomes" id="UP001642540">
    <property type="component" value="Unassembled WGS sequence"/>
</dbReference>
<keyword evidence="1" id="KW-0812">Transmembrane</keyword>
<protein>
    <submittedName>
        <fullName evidence="2">Uncharacterized protein</fullName>
    </submittedName>
</protein>
<dbReference type="EMBL" id="CAXLJM020000018">
    <property type="protein sequence ID" value="CAL8084680.1"/>
    <property type="molecule type" value="Genomic_DNA"/>
</dbReference>
<keyword evidence="1" id="KW-1133">Transmembrane helix</keyword>
<feature type="transmembrane region" description="Helical" evidence="1">
    <location>
        <begin position="78"/>
        <end position="96"/>
    </location>
</feature>
<evidence type="ECO:0000256" key="1">
    <source>
        <dbReference type="SAM" id="Phobius"/>
    </source>
</evidence>
<evidence type="ECO:0000313" key="2">
    <source>
        <dbReference type="EMBL" id="CAL8084680.1"/>
    </source>
</evidence>
<sequence length="99" mass="11794">MKWRYLRGPMRSPAERTFDRNRAYKLYLKKKRLSMEDARKHNSFEAHGQTALRRTCSRSLQGCSERPKRAKEIKKPEYSFIRLVSDFIAAFLQWIIPSG</sequence>
<keyword evidence="3" id="KW-1185">Reference proteome</keyword>
<evidence type="ECO:0000313" key="3">
    <source>
        <dbReference type="Proteomes" id="UP001642540"/>
    </source>
</evidence>
<keyword evidence="1" id="KW-0472">Membrane</keyword>
<accession>A0ABP1Q243</accession>
<gene>
    <name evidence="2" type="ORF">ODALV1_LOCUS5877</name>
</gene>
<organism evidence="2 3">
    <name type="scientific">Orchesella dallaii</name>
    <dbReference type="NCBI Taxonomy" id="48710"/>
    <lineage>
        <taxon>Eukaryota</taxon>
        <taxon>Metazoa</taxon>
        <taxon>Ecdysozoa</taxon>
        <taxon>Arthropoda</taxon>
        <taxon>Hexapoda</taxon>
        <taxon>Collembola</taxon>
        <taxon>Entomobryomorpha</taxon>
        <taxon>Entomobryoidea</taxon>
        <taxon>Orchesellidae</taxon>
        <taxon>Orchesellinae</taxon>
        <taxon>Orchesella</taxon>
    </lineage>
</organism>
<name>A0ABP1Q243_9HEXA</name>
<proteinExistence type="predicted"/>
<reference evidence="2 3" key="1">
    <citation type="submission" date="2024-08" db="EMBL/GenBank/DDBJ databases">
        <authorList>
            <person name="Cucini C."/>
            <person name="Frati F."/>
        </authorList>
    </citation>
    <scope>NUCLEOTIDE SEQUENCE [LARGE SCALE GENOMIC DNA]</scope>
</reference>
<comment type="caution">
    <text evidence="2">The sequence shown here is derived from an EMBL/GenBank/DDBJ whole genome shotgun (WGS) entry which is preliminary data.</text>
</comment>